<protein>
    <recommendedName>
        <fullName evidence="7">SCO family protein</fullName>
    </recommendedName>
</protein>
<evidence type="ECO:0000256" key="3">
    <source>
        <dbReference type="PIRSR" id="PIRSR603782-2"/>
    </source>
</evidence>
<dbReference type="InterPro" id="IPR036249">
    <property type="entry name" value="Thioredoxin-like_sf"/>
</dbReference>
<dbReference type="SUPFAM" id="SSF52833">
    <property type="entry name" value="Thioredoxin-like"/>
    <property type="match status" value="1"/>
</dbReference>
<feature type="binding site" evidence="2">
    <location>
        <position position="84"/>
    </location>
    <ligand>
        <name>Cu cation</name>
        <dbReference type="ChEBI" id="CHEBI:23378"/>
    </ligand>
</feature>
<comment type="similarity">
    <text evidence="1">Belongs to the SCO1/2 family.</text>
</comment>
<dbReference type="Gene3D" id="3.40.30.10">
    <property type="entry name" value="Glutaredoxin"/>
    <property type="match status" value="1"/>
</dbReference>
<name>A0A7V8FGI7_STEMA</name>
<reference evidence="6" key="1">
    <citation type="journal article" date="2020" name="MBio">
        <title>Horizontal gene transfer to a defensive symbiont with a reduced genome amongst a multipartite beetle microbiome.</title>
        <authorList>
            <person name="Waterworth S.C."/>
            <person name="Florez L.V."/>
            <person name="Rees E.R."/>
            <person name="Hertweck C."/>
            <person name="Kaltenpoth M."/>
            <person name="Kwan J.C."/>
        </authorList>
    </citation>
    <scope>NUCLEOTIDE SEQUENCE [LARGE SCALE GENOMIC DNA]</scope>
</reference>
<keyword evidence="3" id="KW-1015">Disulfide bond</keyword>
<feature type="binding site" evidence="2">
    <location>
        <position position="80"/>
    </location>
    <ligand>
        <name>Cu cation</name>
        <dbReference type="ChEBI" id="CHEBI:23378"/>
    </ligand>
</feature>
<keyword evidence="4" id="KW-0732">Signal</keyword>
<dbReference type="PROSITE" id="PS51257">
    <property type="entry name" value="PROKAR_LIPOPROTEIN"/>
    <property type="match status" value="1"/>
</dbReference>
<evidence type="ECO:0000313" key="5">
    <source>
        <dbReference type="EMBL" id="KAF1015216.1"/>
    </source>
</evidence>
<sequence>MKTRMTAVRHRLQLPALALAFGVALLAGCSGKTRMDFNAKDVACQGLGTDWSMPDTHGVMRSSADLCGKVTYLFFGFTSCPDVCPTTMVDMARVKHLMGSQADQLQVVFVSVDPQRDTPAMLDTYVHGFDPQAIGLVGDDRQLDAMARRFKAFYEKEPGPVPGSHTMSHTAGGYVFDRQGRLRLFAPYGMASEALFSDVQRLLLEPAHMAGEQPVPACRA</sequence>
<proteinExistence type="inferred from homology"/>
<evidence type="ECO:0008006" key="7">
    <source>
        <dbReference type="Google" id="ProtNLM"/>
    </source>
</evidence>
<evidence type="ECO:0000313" key="6">
    <source>
        <dbReference type="Proteomes" id="UP000487117"/>
    </source>
</evidence>
<feature type="signal peptide" evidence="4">
    <location>
        <begin position="1"/>
        <end position="20"/>
    </location>
</feature>
<evidence type="ECO:0000256" key="1">
    <source>
        <dbReference type="ARBA" id="ARBA00010996"/>
    </source>
</evidence>
<dbReference type="EMBL" id="WNDS01000003">
    <property type="protein sequence ID" value="KAF1015216.1"/>
    <property type="molecule type" value="Genomic_DNA"/>
</dbReference>
<dbReference type="Proteomes" id="UP000487117">
    <property type="component" value="Unassembled WGS sequence"/>
</dbReference>
<keyword evidence="2" id="KW-0186">Copper</keyword>
<dbReference type="AlphaFoldDB" id="A0A7V8FGI7"/>
<dbReference type="InterPro" id="IPR003782">
    <property type="entry name" value="SCO1/SenC"/>
</dbReference>
<organism evidence="5 6">
    <name type="scientific">Stenotrophomonas maltophilia</name>
    <name type="common">Pseudomonas maltophilia</name>
    <name type="synonym">Xanthomonas maltophilia</name>
    <dbReference type="NCBI Taxonomy" id="40324"/>
    <lineage>
        <taxon>Bacteria</taxon>
        <taxon>Pseudomonadati</taxon>
        <taxon>Pseudomonadota</taxon>
        <taxon>Gammaproteobacteria</taxon>
        <taxon>Lysobacterales</taxon>
        <taxon>Lysobacteraceae</taxon>
        <taxon>Stenotrophomonas</taxon>
        <taxon>Stenotrophomonas maltophilia group</taxon>
    </lineage>
</organism>
<feature type="disulfide bond" description="Redox-active" evidence="3">
    <location>
        <begin position="80"/>
        <end position="84"/>
    </location>
</feature>
<accession>A0A7V8FGI7</accession>
<dbReference type="Pfam" id="PF02630">
    <property type="entry name" value="SCO1-SenC"/>
    <property type="match status" value="1"/>
</dbReference>
<keyword evidence="2" id="KW-0479">Metal-binding</keyword>
<dbReference type="GO" id="GO:0046872">
    <property type="term" value="F:metal ion binding"/>
    <property type="evidence" value="ECO:0007669"/>
    <property type="project" value="UniProtKB-KW"/>
</dbReference>
<feature type="binding site" evidence="2">
    <location>
        <position position="169"/>
    </location>
    <ligand>
        <name>Cu cation</name>
        <dbReference type="ChEBI" id="CHEBI:23378"/>
    </ligand>
</feature>
<dbReference type="CDD" id="cd02968">
    <property type="entry name" value="SCO"/>
    <property type="match status" value="1"/>
</dbReference>
<dbReference type="PANTHER" id="PTHR12151">
    <property type="entry name" value="ELECTRON TRANSPORT PROTIN SCO1/SENC FAMILY MEMBER"/>
    <property type="match status" value="1"/>
</dbReference>
<gene>
    <name evidence="5" type="ORF">GAK31_02706</name>
</gene>
<evidence type="ECO:0000256" key="4">
    <source>
        <dbReference type="SAM" id="SignalP"/>
    </source>
</evidence>
<dbReference type="PANTHER" id="PTHR12151:SF25">
    <property type="entry name" value="LINALOOL DEHYDRATASE_ISOMERASE DOMAIN-CONTAINING PROTEIN"/>
    <property type="match status" value="1"/>
</dbReference>
<evidence type="ECO:0000256" key="2">
    <source>
        <dbReference type="PIRSR" id="PIRSR603782-1"/>
    </source>
</evidence>
<feature type="chain" id="PRO_5031295781" description="SCO family protein" evidence="4">
    <location>
        <begin position="21"/>
        <end position="220"/>
    </location>
</feature>
<comment type="caution">
    <text evidence="5">The sequence shown here is derived from an EMBL/GenBank/DDBJ whole genome shotgun (WGS) entry which is preliminary data.</text>
</comment>